<evidence type="ECO:0000313" key="11">
    <source>
        <dbReference type="Proteomes" id="UP000009022"/>
    </source>
</evidence>
<dbReference type="GO" id="GO:0004930">
    <property type="term" value="F:G protein-coupled receptor activity"/>
    <property type="evidence" value="ECO:0007669"/>
    <property type="project" value="UniProtKB-KW"/>
</dbReference>
<dbReference type="Proteomes" id="UP000009022">
    <property type="component" value="Unassembled WGS sequence"/>
</dbReference>
<evidence type="ECO:0000256" key="3">
    <source>
        <dbReference type="ARBA" id="ARBA00022989"/>
    </source>
</evidence>
<feature type="transmembrane region" description="Helical" evidence="8">
    <location>
        <begin position="321"/>
        <end position="340"/>
    </location>
</feature>
<keyword evidence="7" id="KW-0807">Transducer</keyword>
<dbReference type="RefSeq" id="XP_002114955.1">
    <property type="nucleotide sequence ID" value="XM_002114919.1"/>
</dbReference>
<dbReference type="GO" id="GO:0016020">
    <property type="term" value="C:membrane"/>
    <property type="evidence" value="ECO:0007669"/>
    <property type="project" value="UniProtKB-SubCell"/>
</dbReference>
<sequence length="398" mass="46072">MEWNSTSAWQTVTVLDQSKLNGDTNTSNDTVLLHVGFVGIYSALGLFGFISNLTIMLLISCVKELKTPSNLLLLNLAFAGLIVSVFHIPWFILTQHVTQNVWLFGEAMCIIYNTVNLLSIHLISFTQVAICINRYQGLNNVLKFKLKLNNRRAFYVICTIWICALGMCIPYLLYLRVVTYQQDTQYCILLIPRTPIDFNIDGKYVSIIYFIYAIVYLVVAYTVPFLTMTVLYTLTIRYLKRTKFRHFTSSHFRRQQLQRYEPEYRIRSFSEINTQHRERVANIFFACVVLFVACNLPYVIYLLLFIIHVVSRRDFVSIKNYLAVIQMFAIVSNAILYGYFNTGIQKQCLPFRKYIIGQEASNKTYQSAKYGETDRSNLSKANQLNCAPKECIIREATV</sequence>
<keyword evidence="6" id="KW-0675">Receptor</keyword>
<evidence type="ECO:0000256" key="2">
    <source>
        <dbReference type="ARBA" id="ARBA00022692"/>
    </source>
</evidence>
<dbReference type="HOGENOM" id="CLU_730224_0_0_1"/>
<keyword evidence="2 8" id="KW-0812">Transmembrane</keyword>
<feature type="transmembrane region" description="Helical" evidence="8">
    <location>
        <begin position="283"/>
        <end position="309"/>
    </location>
</feature>
<dbReference type="InParanoid" id="B3S485"/>
<dbReference type="CTD" id="6756168"/>
<feature type="transmembrane region" description="Helical" evidence="8">
    <location>
        <begin position="207"/>
        <end position="234"/>
    </location>
</feature>
<accession>B3S485</accession>
<gene>
    <name evidence="10" type="ORF">TRIADDRAFT_58992</name>
</gene>
<dbReference type="OrthoDB" id="6076970at2759"/>
<dbReference type="STRING" id="10228.B3S485"/>
<evidence type="ECO:0000313" key="10">
    <source>
        <dbReference type="EMBL" id="EDV22411.1"/>
    </source>
</evidence>
<evidence type="ECO:0000256" key="5">
    <source>
        <dbReference type="ARBA" id="ARBA00023136"/>
    </source>
</evidence>
<dbReference type="GO" id="GO:0007186">
    <property type="term" value="P:G protein-coupled receptor signaling pathway"/>
    <property type="evidence" value="ECO:0000318"/>
    <property type="project" value="GO_Central"/>
</dbReference>
<dbReference type="eggNOG" id="KOG4219">
    <property type="taxonomic scope" value="Eukaryota"/>
</dbReference>
<dbReference type="SUPFAM" id="SSF81321">
    <property type="entry name" value="Family A G protein-coupled receptor-like"/>
    <property type="match status" value="1"/>
</dbReference>
<evidence type="ECO:0000256" key="6">
    <source>
        <dbReference type="ARBA" id="ARBA00023170"/>
    </source>
</evidence>
<dbReference type="CDD" id="cd00637">
    <property type="entry name" value="7tm_classA_rhodopsin-like"/>
    <property type="match status" value="1"/>
</dbReference>
<dbReference type="PhylomeDB" id="B3S485"/>
<evidence type="ECO:0000256" key="4">
    <source>
        <dbReference type="ARBA" id="ARBA00023040"/>
    </source>
</evidence>
<dbReference type="InterPro" id="IPR000276">
    <property type="entry name" value="GPCR_Rhodpsn"/>
</dbReference>
<feature type="transmembrane region" description="Helical" evidence="8">
    <location>
        <begin position="71"/>
        <end position="90"/>
    </location>
</feature>
<comment type="subcellular location">
    <subcellularLocation>
        <location evidence="1">Membrane</location>
        <topology evidence="1">Multi-pass membrane protein</topology>
    </subcellularLocation>
</comment>
<evidence type="ECO:0000259" key="9">
    <source>
        <dbReference type="PROSITE" id="PS50262"/>
    </source>
</evidence>
<protein>
    <recommendedName>
        <fullName evidence="9">G-protein coupled receptors family 1 profile domain-containing protein</fullName>
    </recommendedName>
</protein>
<evidence type="ECO:0000256" key="8">
    <source>
        <dbReference type="SAM" id="Phobius"/>
    </source>
</evidence>
<feature type="transmembrane region" description="Helical" evidence="8">
    <location>
        <begin position="110"/>
        <end position="132"/>
    </location>
</feature>
<proteinExistence type="predicted"/>
<keyword evidence="4" id="KW-0297">G-protein coupled receptor</keyword>
<feature type="transmembrane region" description="Helical" evidence="8">
    <location>
        <begin position="153"/>
        <end position="174"/>
    </location>
</feature>
<dbReference type="GeneID" id="6756168"/>
<dbReference type="Pfam" id="PF00001">
    <property type="entry name" value="7tm_1"/>
    <property type="match status" value="1"/>
</dbReference>
<dbReference type="PROSITE" id="PS50262">
    <property type="entry name" value="G_PROTEIN_RECEP_F1_2"/>
    <property type="match status" value="1"/>
</dbReference>
<dbReference type="InterPro" id="IPR017452">
    <property type="entry name" value="GPCR_Rhodpsn_7TM"/>
</dbReference>
<evidence type="ECO:0000256" key="7">
    <source>
        <dbReference type="ARBA" id="ARBA00023224"/>
    </source>
</evidence>
<dbReference type="PANTHER" id="PTHR24243:SF208">
    <property type="entry name" value="PYROKININ-1 RECEPTOR"/>
    <property type="match status" value="1"/>
</dbReference>
<feature type="transmembrane region" description="Helical" evidence="8">
    <location>
        <begin position="31"/>
        <end position="59"/>
    </location>
</feature>
<keyword evidence="5 8" id="KW-0472">Membrane</keyword>
<dbReference type="Gene3D" id="1.20.1070.10">
    <property type="entry name" value="Rhodopsin 7-helix transmembrane proteins"/>
    <property type="match status" value="1"/>
</dbReference>
<dbReference type="KEGG" id="tad:TRIADDRAFT_58992"/>
<name>B3S485_TRIAD</name>
<keyword evidence="11" id="KW-1185">Reference proteome</keyword>
<evidence type="ECO:0000256" key="1">
    <source>
        <dbReference type="ARBA" id="ARBA00004141"/>
    </source>
</evidence>
<reference evidence="10 11" key="1">
    <citation type="journal article" date="2008" name="Nature">
        <title>The Trichoplax genome and the nature of placozoans.</title>
        <authorList>
            <person name="Srivastava M."/>
            <person name="Begovic E."/>
            <person name="Chapman J."/>
            <person name="Putnam N.H."/>
            <person name="Hellsten U."/>
            <person name="Kawashima T."/>
            <person name="Kuo A."/>
            <person name="Mitros T."/>
            <person name="Salamov A."/>
            <person name="Carpenter M.L."/>
            <person name="Signorovitch A.Y."/>
            <person name="Moreno M.A."/>
            <person name="Kamm K."/>
            <person name="Grimwood J."/>
            <person name="Schmutz J."/>
            <person name="Shapiro H."/>
            <person name="Grigoriev I.V."/>
            <person name="Buss L.W."/>
            <person name="Schierwater B."/>
            <person name="Dellaporta S.L."/>
            <person name="Rokhsar D.S."/>
        </authorList>
    </citation>
    <scope>NUCLEOTIDE SEQUENCE [LARGE SCALE GENOMIC DNA]</scope>
    <source>
        <strain evidence="10 11">Grell-BS-1999</strain>
    </source>
</reference>
<feature type="domain" description="G-protein coupled receptors family 1 profile" evidence="9">
    <location>
        <begin position="51"/>
        <end position="337"/>
    </location>
</feature>
<organism evidence="10 11">
    <name type="scientific">Trichoplax adhaerens</name>
    <name type="common">Trichoplax reptans</name>
    <dbReference type="NCBI Taxonomy" id="10228"/>
    <lineage>
        <taxon>Eukaryota</taxon>
        <taxon>Metazoa</taxon>
        <taxon>Placozoa</taxon>
        <taxon>Uniplacotomia</taxon>
        <taxon>Trichoplacea</taxon>
        <taxon>Trichoplacidae</taxon>
        <taxon>Trichoplax</taxon>
    </lineage>
</organism>
<dbReference type="AlphaFoldDB" id="B3S485"/>
<dbReference type="PRINTS" id="PR00237">
    <property type="entry name" value="GPCRRHODOPSN"/>
</dbReference>
<dbReference type="PANTHER" id="PTHR24243">
    <property type="entry name" value="G-PROTEIN COUPLED RECEPTOR"/>
    <property type="match status" value="1"/>
</dbReference>
<dbReference type="OMA" id="TIWICAL"/>
<keyword evidence="3 8" id="KW-1133">Transmembrane helix</keyword>
<dbReference type="EMBL" id="DS985249">
    <property type="protein sequence ID" value="EDV22411.1"/>
    <property type="molecule type" value="Genomic_DNA"/>
</dbReference>